<dbReference type="Proteomes" id="UP001315686">
    <property type="component" value="Unassembled WGS sequence"/>
</dbReference>
<protein>
    <recommendedName>
        <fullName evidence="1">Parvulin-like PPIase</fullName>
    </recommendedName>
    <alternativeName>
        <fullName evidence="3">Peptidyl-prolyl cis-trans isomerase plp</fullName>
    </alternativeName>
    <alternativeName>
        <fullName evidence="4">Rotamase plp</fullName>
    </alternativeName>
</protein>
<evidence type="ECO:0000256" key="4">
    <source>
        <dbReference type="ARBA" id="ARBA00031484"/>
    </source>
</evidence>
<evidence type="ECO:0000256" key="5">
    <source>
        <dbReference type="PROSITE-ProRule" id="PRU00278"/>
    </source>
</evidence>
<sequence length="414" mass="45010">MRKQMQQMFKMTVLGAVTALGMMTLPSAGTAQGNPFAPAVYVNSNAVTNFEIQQRMIMLRLFRTTGDLEKQAREGLIDDRLRIQAAQAQGIVLTDDQIISGEEEFAGRANLTRDEFIQALNQQGVSRETFRDFVAAGLAWRTLVRERFGPRAQVSENEVDRALSLTAQRGGAAALVTELILPANTPANAARAERVAADLKNSVTTEAGFSARARRISVSPSRVRGGRLAEPLELSTLPPQLAAIFLTLGPGEVSDPVPLQNAVALFMVREIIETDAAELEDVSVEYAQFFIPGGRSDKALNEAARIKARVDTCDDLYGVAKGLPEEQLLRDTLPVAEVPNDIALELAKLDPGEISTALTRGDALMLLMMCGRTAAVNDNLDREAVRDQLIQARVASYADGYLAELRADAIIRYP</sequence>
<evidence type="ECO:0000313" key="9">
    <source>
        <dbReference type="Proteomes" id="UP001315686"/>
    </source>
</evidence>
<dbReference type="SUPFAM" id="SSF109998">
    <property type="entry name" value="Triger factor/SurA peptide-binding domain-like"/>
    <property type="match status" value="1"/>
</dbReference>
<evidence type="ECO:0000313" key="8">
    <source>
        <dbReference type="EMBL" id="MBT0956519.1"/>
    </source>
</evidence>
<dbReference type="Gene3D" id="3.10.50.40">
    <property type="match status" value="1"/>
</dbReference>
<evidence type="ECO:0000259" key="7">
    <source>
        <dbReference type="PROSITE" id="PS50198"/>
    </source>
</evidence>
<keyword evidence="5 8" id="KW-0413">Isomerase</keyword>
<evidence type="ECO:0000256" key="1">
    <source>
        <dbReference type="ARBA" id="ARBA00018370"/>
    </source>
</evidence>
<dbReference type="GO" id="GO:0003755">
    <property type="term" value="F:peptidyl-prolyl cis-trans isomerase activity"/>
    <property type="evidence" value="ECO:0007669"/>
    <property type="project" value="UniProtKB-KW"/>
</dbReference>
<dbReference type="InterPro" id="IPR000297">
    <property type="entry name" value="PPIase_PpiC"/>
</dbReference>
<dbReference type="PROSITE" id="PS50198">
    <property type="entry name" value="PPIC_PPIASE_2"/>
    <property type="match status" value="1"/>
</dbReference>
<proteinExistence type="predicted"/>
<feature type="chain" id="PRO_5042955940" description="Parvulin-like PPIase" evidence="6">
    <location>
        <begin position="32"/>
        <end position="414"/>
    </location>
</feature>
<feature type="domain" description="PpiC" evidence="7">
    <location>
        <begin position="171"/>
        <end position="270"/>
    </location>
</feature>
<dbReference type="InterPro" id="IPR046357">
    <property type="entry name" value="PPIase_dom_sf"/>
</dbReference>
<feature type="signal peptide" evidence="6">
    <location>
        <begin position="1"/>
        <end position="31"/>
    </location>
</feature>
<evidence type="ECO:0000256" key="6">
    <source>
        <dbReference type="SAM" id="SignalP"/>
    </source>
</evidence>
<dbReference type="InterPro" id="IPR027304">
    <property type="entry name" value="Trigger_fact/SurA_dom_sf"/>
</dbReference>
<organism evidence="8 9">
    <name type="scientific">Harenicola maris</name>
    <dbReference type="NCBI Taxonomy" id="2841044"/>
    <lineage>
        <taxon>Bacteria</taxon>
        <taxon>Pseudomonadati</taxon>
        <taxon>Pseudomonadota</taxon>
        <taxon>Alphaproteobacteria</taxon>
        <taxon>Rhodobacterales</taxon>
        <taxon>Paracoccaceae</taxon>
        <taxon>Harenicola</taxon>
    </lineage>
</organism>
<accession>A0AAP2G7H9</accession>
<gene>
    <name evidence="8" type="ORF">IV417_03905</name>
</gene>
<dbReference type="Pfam" id="PF13624">
    <property type="entry name" value="SurA_N_3"/>
    <property type="match status" value="1"/>
</dbReference>
<name>A0AAP2G7H9_9RHOB</name>
<dbReference type="EMBL" id="JADQAZ010000001">
    <property type="protein sequence ID" value="MBT0956519.1"/>
    <property type="molecule type" value="Genomic_DNA"/>
</dbReference>
<dbReference type="PANTHER" id="PTHR47637">
    <property type="entry name" value="CHAPERONE SURA"/>
    <property type="match status" value="1"/>
</dbReference>
<evidence type="ECO:0000256" key="2">
    <source>
        <dbReference type="ARBA" id="ARBA00022729"/>
    </source>
</evidence>
<comment type="caution">
    <text evidence="8">The sequence shown here is derived from an EMBL/GenBank/DDBJ whole genome shotgun (WGS) entry which is preliminary data.</text>
</comment>
<keyword evidence="9" id="KW-1185">Reference proteome</keyword>
<dbReference type="AlphaFoldDB" id="A0AAP2G7H9"/>
<evidence type="ECO:0000256" key="3">
    <source>
        <dbReference type="ARBA" id="ARBA00030642"/>
    </source>
</evidence>
<dbReference type="SUPFAM" id="SSF54534">
    <property type="entry name" value="FKBP-like"/>
    <property type="match status" value="1"/>
</dbReference>
<dbReference type="Pfam" id="PF13145">
    <property type="entry name" value="Rotamase_2"/>
    <property type="match status" value="1"/>
</dbReference>
<dbReference type="Gene3D" id="1.10.4030.10">
    <property type="entry name" value="Porin chaperone SurA, peptide-binding domain"/>
    <property type="match status" value="1"/>
</dbReference>
<keyword evidence="2 6" id="KW-0732">Signal</keyword>
<keyword evidence="5" id="KW-0697">Rotamase</keyword>
<dbReference type="InterPro" id="IPR050280">
    <property type="entry name" value="OMP_Chaperone_SurA"/>
</dbReference>
<reference evidence="8 9" key="1">
    <citation type="journal article" date="2021" name="Arch. Microbiol.">
        <title>Harenicola maris gen. nov., sp. nov. isolated from the Sea of Japan shallow sediments.</title>
        <authorList>
            <person name="Romanenko L.A."/>
            <person name="Kurilenko V.V."/>
            <person name="Chernysheva N.Y."/>
            <person name="Tekutyeva L.A."/>
            <person name="Velansky P.V."/>
            <person name="Svetashev V.I."/>
            <person name="Isaeva M.P."/>
        </authorList>
    </citation>
    <scope>NUCLEOTIDE SEQUENCE [LARGE SCALE GENOMIC DNA]</scope>
    <source>
        <strain evidence="8 9">KMM 3653</strain>
    </source>
</reference>
<dbReference type="PANTHER" id="PTHR47637:SF1">
    <property type="entry name" value="CHAPERONE SURA"/>
    <property type="match status" value="1"/>
</dbReference>
<dbReference type="RefSeq" id="WP_327792719.1">
    <property type="nucleotide sequence ID" value="NZ_JADQAZ010000001.1"/>
</dbReference>